<name>A0A2P7NYU3_9PROT</name>
<dbReference type="PANTHER" id="PTHR33121:SF70">
    <property type="entry name" value="SIGNALING PROTEIN YKOW"/>
    <property type="match status" value="1"/>
</dbReference>
<dbReference type="InterPro" id="IPR000160">
    <property type="entry name" value="GGDEF_dom"/>
</dbReference>
<comment type="caution">
    <text evidence="3">The sequence shown here is derived from an EMBL/GenBank/DDBJ whole genome shotgun (WGS) entry which is preliminary data.</text>
</comment>
<dbReference type="Proteomes" id="UP000241912">
    <property type="component" value="Unassembled WGS sequence"/>
</dbReference>
<dbReference type="AlphaFoldDB" id="A0A2P7NYU3"/>
<dbReference type="RefSeq" id="WP_106705657.1">
    <property type="nucleotide sequence ID" value="NZ_PXXU01000004.1"/>
</dbReference>
<dbReference type="EMBL" id="PXXU01000004">
    <property type="protein sequence ID" value="PSJ18624.1"/>
    <property type="molecule type" value="Genomic_DNA"/>
</dbReference>
<dbReference type="OrthoDB" id="9813903at2"/>
<dbReference type="PROSITE" id="PS50887">
    <property type="entry name" value="GGDEF"/>
    <property type="match status" value="1"/>
</dbReference>
<organism evidence="3 4">
    <name type="scientific">Nitrosomonas supralitoralis</name>
    <dbReference type="NCBI Taxonomy" id="2116706"/>
    <lineage>
        <taxon>Bacteria</taxon>
        <taxon>Pseudomonadati</taxon>
        <taxon>Pseudomonadota</taxon>
        <taxon>Betaproteobacteria</taxon>
        <taxon>Nitrosomonadales</taxon>
        <taxon>Nitrosomonadaceae</taxon>
        <taxon>Nitrosomonas</taxon>
    </lineage>
</organism>
<dbReference type="InterPro" id="IPR043128">
    <property type="entry name" value="Rev_trsase/Diguanyl_cyclase"/>
</dbReference>
<sequence>MNPFAYQHFLQQAAQTLHDENQLGRRNAVLIINFERLTELDGVLGFTVVDNILQQIAQQLGDALNPGDLVGITGRYQIACLLVDLLTDAHAMLAAHKILRIMAPPFVLDRKNIILAPRLGVALNSESDHTLDQLMCNASTAVRQAKLEQNPIKLFYAEMQDPLLFQIDLWSDLDNAIENGGLYLGYQPQIDIASGRIKSTEALLRWHHPLHGMIPTDKLIRVAEGTALMPKLTLWVFHTALRECSEYRRAGLNAGVSINFSADDLRDPELTEIVSQGLALWNVPPGDITIELTETAVMDNHAGTLNTLCQLKDMGLKLAMDDFGTGYSSMARMLDLPLDEVKIDMIFVKHMTKHHKHERIVDSMISLAHRLNLSVVAEGVEDVATYERLRVLGCDIIQGYLIGKAMPLPELINTVSDQFPTHRLQTTSQLTA</sequence>
<evidence type="ECO:0000313" key="3">
    <source>
        <dbReference type="EMBL" id="PSJ18624.1"/>
    </source>
</evidence>
<dbReference type="Pfam" id="PF00563">
    <property type="entry name" value="EAL"/>
    <property type="match status" value="1"/>
</dbReference>
<dbReference type="InterPro" id="IPR029787">
    <property type="entry name" value="Nucleotide_cyclase"/>
</dbReference>
<keyword evidence="4" id="KW-1185">Reference proteome</keyword>
<dbReference type="SMART" id="SM00267">
    <property type="entry name" value="GGDEF"/>
    <property type="match status" value="1"/>
</dbReference>
<dbReference type="InterPro" id="IPR035919">
    <property type="entry name" value="EAL_sf"/>
</dbReference>
<dbReference type="SUPFAM" id="SSF55073">
    <property type="entry name" value="Nucleotide cyclase"/>
    <property type="match status" value="1"/>
</dbReference>
<dbReference type="Pfam" id="PF00990">
    <property type="entry name" value="GGDEF"/>
    <property type="match status" value="1"/>
</dbReference>
<dbReference type="InterPro" id="IPR050706">
    <property type="entry name" value="Cyclic-di-GMP_PDE-like"/>
</dbReference>
<dbReference type="CDD" id="cd01948">
    <property type="entry name" value="EAL"/>
    <property type="match status" value="1"/>
</dbReference>
<reference evidence="3 4" key="1">
    <citation type="submission" date="2018-03" db="EMBL/GenBank/DDBJ databases">
        <title>Draft genome of Nitrosomonas supralitoralis APG5.</title>
        <authorList>
            <person name="Urakawa H."/>
            <person name="Lopez J.V."/>
        </authorList>
    </citation>
    <scope>NUCLEOTIDE SEQUENCE [LARGE SCALE GENOMIC DNA]</scope>
    <source>
        <strain evidence="3 4">APG5</strain>
    </source>
</reference>
<evidence type="ECO:0000313" key="4">
    <source>
        <dbReference type="Proteomes" id="UP000241912"/>
    </source>
</evidence>
<feature type="domain" description="GGDEF" evidence="2">
    <location>
        <begin position="25"/>
        <end position="157"/>
    </location>
</feature>
<dbReference type="InterPro" id="IPR001633">
    <property type="entry name" value="EAL_dom"/>
</dbReference>
<dbReference type="Gene3D" id="3.30.70.270">
    <property type="match status" value="1"/>
</dbReference>
<gene>
    <name evidence="3" type="ORF">C7H79_02200</name>
</gene>
<dbReference type="SMART" id="SM00052">
    <property type="entry name" value="EAL"/>
    <property type="match status" value="1"/>
</dbReference>
<evidence type="ECO:0000259" key="2">
    <source>
        <dbReference type="PROSITE" id="PS50887"/>
    </source>
</evidence>
<dbReference type="Gene3D" id="3.20.20.450">
    <property type="entry name" value="EAL domain"/>
    <property type="match status" value="1"/>
</dbReference>
<evidence type="ECO:0000259" key="1">
    <source>
        <dbReference type="PROSITE" id="PS50883"/>
    </source>
</evidence>
<accession>A0A2P7NYU3</accession>
<feature type="domain" description="EAL" evidence="1">
    <location>
        <begin position="166"/>
        <end position="419"/>
    </location>
</feature>
<dbReference type="PANTHER" id="PTHR33121">
    <property type="entry name" value="CYCLIC DI-GMP PHOSPHODIESTERASE PDEF"/>
    <property type="match status" value="1"/>
</dbReference>
<protein>
    <submittedName>
        <fullName evidence="3">GGDEF domain-containing protein</fullName>
    </submittedName>
</protein>
<dbReference type="SUPFAM" id="SSF141868">
    <property type="entry name" value="EAL domain-like"/>
    <property type="match status" value="1"/>
</dbReference>
<proteinExistence type="predicted"/>
<dbReference type="GO" id="GO:0071111">
    <property type="term" value="F:cyclic-guanylate-specific phosphodiesterase activity"/>
    <property type="evidence" value="ECO:0007669"/>
    <property type="project" value="InterPro"/>
</dbReference>
<dbReference type="PROSITE" id="PS50883">
    <property type="entry name" value="EAL"/>
    <property type="match status" value="1"/>
</dbReference>